<dbReference type="EMBL" id="BMAO01013735">
    <property type="protein sequence ID" value="GFQ90699.1"/>
    <property type="molecule type" value="Genomic_DNA"/>
</dbReference>
<dbReference type="AlphaFoldDB" id="A0A8X6HPW5"/>
<organism evidence="6 7">
    <name type="scientific">Trichonephila clavata</name>
    <name type="common">Joro spider</name>
    <name type="synonym">Nephila clavata</name>
    <dbReference type="NCBI Taxonomy" id="2740835"/>
    <lineage>
        <taxon>Eukaryota</taxon>
        <taxon>Metazoa</taxon>
        <taxon>Ecdysozoa</taxon>
        <taxon>Arthropoda</taxon>
        <taxon>Chelicerata</taxon>
        <taxon>Arachnida</taxon>
        <taxon>Araneae</taxon>
        <taxon>Araneomorphae</taxon>
        <taxon>Entelegynae</taxon>
        <taxon>Araneoidea</taxon>
        <taxon>Nephilidae</taxon>
        <taxon>Trichonephila</taxon>
    </lineage>
</organism>
<comment type="function">
    <text evidence="2">Zinc metalloprotease. Provoques deadhesion of endothelial cells from cell cultures, and also degradation of fibronectin, fibrinogen and gelatin in vitro. Its role in the venom is not fully understood but it might act as a spreading factor that facilitates diffusion of other venom toxins. Alternatively, it might be involved in the proteolytic processing of other venom toxins or it might play a role in extra-oral digestion of prey.</text>
</comment>
<dbReference type="GO" id="GO:0004222">
    <property type="term" value="F:metalloendopeptidase activity"/>
    <property type="evidence" value="ECO:0007669"/>
    <property type="project" value="UniProtKB-UniRule"/>
</dbReference>
<dbReference type="Gene3D" id="3.40.390.10">
    <property type="entry name" value="Collagenase (Catalytic Domain)"/>
    <property type="match status" value="1"/>
</dbReference>
<dbReference type="OrthoDB" id="291007at2759"/>
<keyword evidence="3 4" id="KW-0482">Metalloprotease</keyword>
<dbReference type="SMART" id="SM00235">
    <property type="entry name" value="ZnMc"/>
    <property type="match status" value="1"/>
</dbReference>
<dbReference type="SUPFAM" id="SSF55486">
    <property type="entry name" value="Metalloproteases ('zincins'), catalytic domain"/>
    <property type="match status" value="1"/>
</dbReference>
<keyword evidence="3 4" id="KW-0862">Zinc</keyword>
<name>A0A8X6HPW5_TRICU</name>
<feature type="active site" evidence="3">
    <location>
        <position position="151"/>
    </location>
</feature>
<feature type="domain" description="Peptidase M12A" evidence="5">
    <location>
        <begin position="60"/>
        <end position="253"/>
    </location>
</feature>
<reference evidence="6" key="1">
    <citation type="submission" date="2020-07" db="EMBL/GenBank/DDBJ databases">
        <title>Multicomponent nature underlies the extraordinary mechanical properties of spider dragline silk.</title>
        <authorList>
            <person name="Kono N."/>
            <person name="Nakamura H."/>
            <person name="Mori M."/>
            <person name="Yoshida Y."/>
            <person name="Ohtoshi R."/>
            <person name="Malay A.D."/>
            <person name="Moran D.A.P."/>
            <person name="Tomita M."/>
            <person name="Numata K."/>
            <person name="Arakawa K."/>
        </authorList>
    </citation>
    <scope>NUCLEOTIDE SEQUENCE</scope>
</reference>
<keyword evidence="3 4" id="KW-0645">Protease</keyword>
<dbReference type="PROSITE" id="PS51864">
    <property type="entry name" value="ASTACIN"/>
    <property type="match status" value="1"/>
</dbReference>
<feature type="binding site" evidence="3">
    <location>
        <position position="160"/>
    </location>
    <ligand>
        <name>Zn(2+)</name>
        <dbReference type="ChEBI" id="CHEBI:29105"/>
        <note>catalytic</note>
    </ligand>
</feature>
<keyword evidence="7" id="KW-1185">Reference proteome</keyword>
<evidence type="ECO:0000259" key="5">
    <source>
        <dbReference type="PROSITE" id="PS51864"/>
    </source>
</evidence>
<keyword evidence="3 4" id="KW-0378">Hydrolase</keyword>
<evidence type="ECO:0000313" key="6">
    <source>
        <dbReference type="EMBL" id="GFQ90699.1"/>
    </source>
</evidence>
<dbReference type="CDD" id="cd04280">
    <property type="entry name" value="ZnMc_astacin_like"/>
    <property type="match status" value="1"/>
</dbReference>
<evidence type="ECO:0000256" key="4">
    <source>
        <dbReference type="RuleBase" id="RU361183"/>
    </source>
</evidence>
<dbReference type="Pfam" id="PF01400">
    <property type="entry name" value="Astacin"/>
    <property type="match status" value="1"/>
</dbReference>
<sequence length="253" mass="28686">MEESVNSNFRKGQGMQMILAFIFASVATSWADTVKARDPMMNPGLFQGDMLVANPSNDRNAVPLDSQRWPGAEIPYIIDESFTPTMTKALKAGMEHISSKTCIRFVPRKNERDYIKVYKGNGCYAHWGRIGGEQSVSLGLGCHDLGTVTHELLHAIGFEHEHNRSDRDDYITINWENIDVGFEDSFEPLMPHEERLLTDFDFDSVMLYGSHAFSKDPDLKTMEAIDGRPMPEVYHKKGLSADDIKRVKMLYDC</sequence>
<dbReference type="PANTHER" id="PTHR10127">
    <property type="entry name" value="DISCOIDIN, CUB, EGF, LAMININ , AND ZINC METALLOPROTEASE DOMAIN CONTAINING"/>
    <property type="match status" value="1"/>
</dbReference>
<dbReference type="PRINTS" id="PR00480">
    <property type="entry name" value="ASTACIN"/>
</dbReference>
<feature type="binding site" evidence="3">
    <location>
        <position position="154"/>
    </location>
    <ligand>
        <name>Zn(2+)</name>
        <dbReference type="ChEBI" id="CHEBI:29105"/>
        <note>catalytic</note>
    </ligand>
</feature>
<dbReference type="Proteomes" id="UP000887116">
    <property type="component" value="Unassembled WGS sequence"/>
</dbReference>
<proteinExistence type="predicted"/>
<gene>
    <name evidence="6" type="ORF">TNCT_127121</name>
</gene>
<feature type="binding site" evidence="3">
    <location>
        <position position="150"/>
    </location>
    <ligand>
        <name>Zn(2+)</name>
        <dbReference type="ChEBI" id="CHEBI:29105"/>
        <note>catalytic</note>
    </ligand>
</feature>
<comment type="caution">
    <text evidence="6">The sequence shown here is derived from an EMBL/GenBank/DDBJ whole genome shotgun (WGS) entry which is preliminary data.</text>
</comment>
<protein>
    <recommendedName>
        <fullName evidence="4">Metalloendopeptidase</fullName>
        <ecNumber evidence="4">3.4.24.-</ecNumber>
    </recommendedName>
</protein>
<comment type="subunit">
    <text evidence="1">Monomer.</text>
</comment>
<dbReference type="InterPro" id="IPR001506">
    <property type="entry name" value="Peptidase_M12A"/>
</dbReference>
<keyword evidence="3 4" id="KW-0479">Metal-binding</keyword>
<comment type="caution">
    <text evidence="3">Lacks conserved residue(s) required for the propagation of feature annotation.</text>
</comment>
<dbReference type="InterPro" id="IPR034035">
    <property type="entry name" value="Astacin-like_dom"/>
</dbReference>
<dbReference type="GO" id="GO:0006508">
    <property type="term" value="P:proteolysis"/>
    <property type="evidence" value="ECO:0007669"/>
    <property type="project" value="UniProtKB-KW"/>
</dbReference>
<comment type="cofactor">
    <cofactor evidence="3 4">
        <name>Zn(2+)</name>
        <dbReference type="ChEBI" id="CHEBI:29105"/>
    </cofactor>
    <text evidence="3 4">Binds 1 zinc ion per subunit.</text>
</comment>
<dbReference type="InterPro" id="IPR024079">
    <property type="entry name" value="MetalloPept_cat_dom_sf"/>
</dbReference>
<accession>A0A8X6HPW5</accession>
<dbReference type="PANTHER" id="PTHR10127:SF883">
    <property type="entry name" value="ZINC METALLOPROTEINASE NAS-8"/>
    <property type="match status" value="1"/>
</dbReference>
<evidence type="ECO:0000256" key="3">
    <source>
        <dbReference type="PROSITE-ProRule" id="PRU01211"/>
    </source>
</evidence>
<dbReference type="EC" id="3.4.24.-" evidence="4"/>
<evidence type="ECO:0000256" key="2">
    <source>
        <dbReference type="ARBA" id="ARBA00025529"/>
    </source>
</evidence>
<evidence type="ECO:0000313" key="7">
    <source>
        <dbReference type="Proteomes" id="UP000887116"/>
    </source>
</evidence>
<evidence type="ECO:0000256" key="1">
    <source>
        <dbReference type="ARBA" id="ARBA00011245"/>
    </source>
</evidence>
<dbReference type="InterPro" id="IPR006026">
    <property type="entry name" value="Peptidase_Metallo"/>
</dbReference>
<dbReference type="GO" id="GO:0008270">
    <property type="term" value="F:zinc ion binding"/>
    <property type="evidence" value="ECO:0007669"/>
    <property type="project" value="UniProtKB-UniRule"/>
</dbReference>